<dbReference type="STRING" id="1333998.M2A_0834"/>
<dbReference type="RefSeq" id="WP_045443373.1">
    <property type="nucleotide sequence ID" value="NZ_BBIO01000003.1"/>
</dbReference>
<dbReference type="AlphaFoldDB" id="A0A081B8G7"/>
<dbReference type="GO" id="GO:0016788">
    <property type="term" value="F:hydrolase activity, acting on ester bonds"/>
    <property type="evidence" value="ECO:0007669"/>
    <property type="project" value="UniProtKB-ARBA"/>
</dbReference>
<accession>A0A081B8G7</accession>
<proteinExistence type="predicted"/>
<comment type="caution">
    <text evidence="1">The sequence shown here is derived from an EMBL/GenBank/DDBJ whole genome shotgun (WGS) entry which is preliminary data.</text>
</comment>
<dbReference type="EMBL" id="BBIO01000003">
    <property type="protein sequence ID" value="GAK44335.1"/>
    <property type="molecule type" value="Genomic_DNA"/>
</dbReference>
<sequence length="662" mass="74372">MGVRTFLHNTVGGLATVLMAMSVSLALGEVAIRVIDNYPISQLKLPRSNAPTPQSQPLTHYDAAFEHAKNVALSDGVSRDWFISEDPAPFQRATPADWKKVYDTRLQGTASFDFFKLWNSNFVQSLECGSPQLESYFRGFPGYLFVFSAEDGTPYPRYRFIPNSRTPMGLRTNQYGLRGPDIAFKKELGTIRIAVVGASTTVHSHGYPFSYPELLNHWLNLWAQVKNYDIKFEVMNFGREGINSTDIASVVRSEALPLDPDYILYYEGSNQFWPGSIVKGDLPSRRTGLESEATQDLLDALAEYSAVARRVQELTRIFAKDPGAEEDKPELNVVWPADVDEKDPDLESPNLPINLPTILNDLEDIRKAAAHSDAQFVMTSFKWLVEDGMKLDPVRHQSIHRYLNVGFYPYSYQLMERLAAFQNLVFAKYAQQHEDVEFIDVAALYPSDPDLFVDAIHQTYGGVRLRAWIVLQELISVLEKDIQEGRYPRSARETSGPPVPKNIRTVEIDCGEDRAATLSGPLTNFMPLPGALMKLNNGVYSLTTKSEQNAYSAEASLPEVAQSGIPYRVRFDVQVENGSVQFGVLTEDRAKWINITPPITESESWQSVWLTVPANGQRSGPLLVTNASADGVSRIKVREISIYEPRQIYPKLEVLSQEIKLR</sequence>
<dbReference type="SUPFAM" id="SSF52266">
    <property type="entry name" value="SGNH hydrolase"/>
    <property type="match status" value="1"/>
</dbReference>
<name>A0A081B8G7_9HYPH</name>
<dbReference type="Gene3D" id="3.40.50.1110">
    <property type="entry name" value="SGNH hydrolase"/>
    <property type="match status" value="1"/>
</dbReference>
<keyword evidence="2" id="KW-1185">Reference proteome</keyword>
<dbReference type="InterPro" id="IPR036514">
    <property type="entry name" value="SGNH_hydro_sf"/>
</dbReference>
<gene>
    <name evidence="1" type="ORF">M2A_0834</name>
</gene>
<evidence type="ECO:0000313" key="2">
    <source>
        <dbReference type="Proteomes" id="UP000028702"/>
    </source>
</evidence>
<protein>
    <submittedName>
        <fullName evidence="1">TPR repeat-containing protein</fullName>
    </submittedName>
</protein>
<dbReference type="Proteomes" id="UP000028702">
    <property type="component" value="Unassembled WGS sequence"/>
</dbReference>
<reference evidence="1 2" key="1">
    <citation type="submission" date="2014-07" db="EMBL/GenBank/DDBJ databases">
        <title>Tepidicaulis marinum gen. nov., sp. nov., a novel marine bacterium denitrifying nitrate to nitrous oxide strictly under microaerobic conditions.</title>
        <authorList>
            <person name="Takeuchi M."/>
            <person name="Yamagishi T."/>
            <person name="Kamagata Y."/>
            <person name="Oshima K."/>
            <person name="Hattori M."/>
            <person name="Katayama T."/>
            <person name="Hanada S."/>
            <person name="Tamaki H."/>
            <person name="Marumo K."/>
            <person name="Maeda H."/>
            <person name="Nedachi M."/>
            <person name="Iwasaki W."/>
            <person name="Suwa Y."/>
            <person name="Sakata S."/>
        </authorList>
    </citation>
    <scope>NUCLEOTIDE SEQUENCE [LARGE SCALE GENOMIC DNA]</scope>
    <source>
        <strain evidence="1 2">MA2</strain>
    </source>
</reference>
<organism evidence="1 2">
    <name type="scientific">Tepidicaulis marinus</name>
    <dbReference type="NCBI Taxonomy" id="1333998"/>
    <lineage>
        <taxon>Bacteria</taxon>
        <taxon>Pseudomonadati</taxon>
        <taxon>Pseudomonadota</taxon>
        <taxon>Alphaproteobacteria</taxon>
        <taxon>Hyphomicrobiales</taxon>
        <taxon>Parvibaculaceae</taxon>
        <taxon>Tepidicaulis</taxon>
    </lineage>
</organism>
<dbReference type="eggNOG" id="COG2755">
    <property type="taxonomic scope" value="Bacteria"/>
</dbReference>
<evidence type="ECO:0000313" key="1">
    <source>
        <dbReference type="EMBL" id="GAK44335.1"/>
    </source>
</evidence>